<dbReference type="AlphaFoldDB" id="A0A2T9Y570"/>
<comment type="caution">
    <text evidence="2">The sequence shown here is derived from an EMBL/GenBank/DDBJ whole genome shotgun (WGS) entry which is preliminary data.</text>
</comment>
<evidence type="ECO:0000256" key="1">
    <source>
        <dbReference type="SAM" id="MobiDB-lite"/>
    </source>
</evidence>
<organism evidence="2 3">
    <name type="scientific">Smittium simulii</name>
    <dbReference type="NCBI Taxonomy" id="133385"/>
    <lineage>
        <taxon>Eukaryota</taxon>
        <taxon>Fungi</taxon>
        <taxon>Fungi incertae sedis</taxon>
        <taxon>Zoopagomycota</taxon>
        <taxon>Kickxellomycotina</taxon>
        <taxon>Harpellomycetes</taxon>
        <taxon>Harpellales</taxon>
        <taxon>Legeriomycetaceae</taxon>
        <taxon>Smittium</taxon>
    </lineage>
</organism>
<accession>A0A2T9Y570</accession>
<sequence length="287" mass="32266">TTLANLASLMDQRVSEKLKLKHNLNPTEYKNIYHVVLMRVLIANLTAPIYKNGINPLIKVKKIYLLNSEKNSRALNTEISFSIAGFNSTYAQPSKRLLSQPIEFFYKIDKHTGKIISHIQAYKKYNNSITYNICSSAYQQQIFNGGRILHRATLDEYSDVPTGNNVTTPSGQTIPCHNQTESSGNISNLRFSRKAGPEEIKQIPPLAAFVGIDESDFLGQYRYSYRLDSVLGHNQTESSGNISNLRFSRKAGPEEIKQIPPLAAFVGIDESDFLGVLRLKLDLYGNF</sequence>
<protein>
    <submittedName>
        <fullName evidence="2">Uncharacterized protein</fullName>
    </submittedName>
</protein>
<dbReference type="Proteomes" id="UP000245383">
    <property type="component" value="Unassembled WGS sequence"/>
</dbReference>
<feature type="non-terminal residue" evidence="2">
    <location>
        <position position="1"/>
    </location>
</feature>
<evidence type="ECO:0000313" key="3">
    <source>
        <dbReference type="Proteomes" id="UP000245383"/>
    </source>
</evidence>
<reference evidence="2 3" key="1">
    <citation type="journal article" date="2018" name="MBio">
        <title>Comparative Genomics Reveals the Core Gene Toolbox for the Fungus-Insect Symbiosis.</title>
        <authorList>
            <person name="Wang Y."/>
            <person name="Stata M."/>
            <person name="Wang W."/>
            <person name="Stajich J.E."/>
            <person name="White M.M."/>
            <person name="Moncalvo J.M."/>
        </authorList>
    </citation>
    <scope>NUCLEOTIDE SEQUENCE [LARGE SCALE GENOMIC DNA]</scope>
    <source>
        <strain evidence="2 3">SWE-8-4</strain>
    </source>
</reference>
<evidence type="ECO:0000313" key="2">
    <source>
        <dbReference type="EMBL" id="PVU87468.1"/>
    </source>
</evidence>
<dbReference type="EMBL" id="MBFR01000489">
    <property type="protein sequence ID" value="PVU87468.1"/>
    <property type="molecule type" value="Genomic_DNA"/>
</dbReference>
<feature type="region of interest" description="Disordered" evidence="1">
    <location>
        <begin position="161"/>
        <end position="183"/>
    </location>
</feature>
<name>A0A2T9Y570_9FUNG</name>
<proteinExistence type="predicted"/>
<gene>
    <name evidence="2" type="ORF">BB561_006318</name>
</gene>
<keyword evidence="3" id="KW-1185">Reference proteome</keyword>